<reference evidence="1 2" key="1">
    <citation type="submission" date="2024-07" db="EMBL/GenBank/DDBJ databases">
        <title>Luteimonas salilacus sp. nov., isolated from the shore soil of Salt Lake in Tibet of China.</title>
        <authorList>
            <person name="Zhang X."/>
            <person name="Li A."/>
        </authorList>
    </citation>
    <scope>NUCLEOTIDE SEQUENCE [LARGE SCALE GENOMIC DNA]</scope>
    <source>
        <strain evidence="1 2">B3-2-R+30</strain>
    </source>
</reference>
<protein>
    <submittedName>
        <fullName evidence="1">Uncharacterized protein</fullName>
    </submittedName>
</protein>
<organism evidence="1 2">
    <name type="scientific">Luteimonas salinilitoris</name>
    <dbReference type="NCBI Taxonomy" id="3237697"/>
    <lineage>
        <taxon>Bacteria</taxon>
        <taxon>Pseudomonadati</taxon>
        <taxon>Pseudomonadota</taxon>
        <taxon>Gammaproteobacteria</taxon>
        <taxon>Lysobacterales</taxon>
        <taxon>Lysobacteraceae</taxon>
        <taxon>Luteimonas</taxon>
    </lineage>
</organism>
<proteinExistence type="predicted"/>
<keyword evidence="2" id="KW-1185">Reference proteome</keyword>
<evidence type="ECO:0000313" key="1">
    <source>
        <dbReference type="EMBL" id="MEZ0473099.1"/>
    </source>
</evidence>
<name>A0ABV4HK32_9GAMM</name>
<dbReference type="Proteomes" id="UP001566331">
    <property type="component" value="Unassembled WGS sequence"/>
</dbReference>
<sequence length="98" mass="10261">MDPSRIDVFLAGNGDGYVIAPAGSALPLEEMRALGGICHGWSQDVGESASRPEWRALRRDIEACGYSIVSDADFAALLLPPRLQSGKTTAIAGYPAAA</sequence>
<accession>A0ABV4HK32</accession>
<comment type="caution">
    <text evidence="1">The sequence shown here is derived from an EMBL/GenBank/DDBJ whole genome shotgun (WGS) entry which is preliminary data.</text>
</comment>
<dbReference type="EMBL" id="JBFWIC010000001">
    <property type="protein sequence ID" value="MEZ0473099.1"/>
    <property type="molecule type" value="Genomic_DNA"/>
</dbReference>
<evidence type="ECO:0000313" key="2">
    <source>
        <dbReference type="Proteomes" id="UP001566331"/>
    </source>
</evidence>
<dbReference type="RefSeq" id="WP_370563226.1">
    <property type="nucleotide sequence ID" value="NZ_JBFWIB010000003.1"/>
</dbReference>
<gene>
    <name evidence="1" type="ORF">AB6713_00475</name>
</gene>